<sequence length="196" mass="21478">MSAGNRYPVRSDSEMSSEEKETYEFLKVVLSRHPPPHDHLISPEGRVLGHFNTFSYLPGLVKPLFGTIASVYALSIPPNVREVALFAVCAHFHSPYQAFVHGTTAKHNGSTLTAEQLEVLGRGERPGDLKPEEAVAWDVVKELHGSEKLTDETFEKAVSCIGKEQTLHLIVYVGMSSFTAIVAKGADVGLPYEKTS</sequence>
<dbReference type="Gene3D" id="1.20.1290.10">
    <property type="entry name" value="AhpD-like"/>
    <property type="match status" value="1"/>
</dbReference>
<evidence type="ECO:0008006" key="3">
    <source>
        <dbReference type="Google" id="ProtNLM"/>
    </source>
</evidence>
<gene>
    <name evidence="1" type="ORF">SLS63_004941</name>
</gene>
<accession>A0ABR1PCK1</accession>
<dbReference type="InterPro" id="IPR029032">
    <property type="entry name" value="AhpD-like"/>
</dbReference>
<keyword evidence="2" id="KW-1185">Reference proteome</keyword>
<dbReference type="EMBL" id="JAKNSF020000019">
    <property type="protein sequence ID" value="KAK7732686.1"/>
    <property type="molecule type" value="Genomic_DNA"/>
</dbReference>
<organism evidence="1 2">
    <name type="scientific">Diaporthe eres</name>
    <name type="common">Phomopsis oblonga</name>
    <dbReference type="NCBI Taxonomy" id="83184"/>
    <lineage>
        <taxon>Eukaryota</taxon>
        <taxon>Fungi</taxon>
        <taxon>Dikarya</taxon>
        <taxon>Ascomycota</taxon>
        <taxon>Pezizomycotina</taxon>
        <taxon>Sordariomycetes</taxon>
        <taxon>Sordariomycetidae</taxon>
        <taxon>Diaporthales</taxon>
        <taxon>Diaporthaceae</taxon>
        <taxon>Diaporthe</taxon>
        <taxon>Diaporthe eres species complex</taxon>
    </lineage>
</organism>
<proteinExistence type="predicted"/>
<evidence type="ECO:0000313" key="1">
    <source>
        <dbReference type="EMBL" id="KAK7732686.1"/>
    </source>
</evidence>
<reference evidence="1 2" key="1">
    <citation type="submission" date="2024-02" db="EMBL/GenBank/DDBJ databases">
        <title>De novo assembly and annotation of 12 fungi associated with fruit tree decline syndrome in Ontario, Canada.</title>
        <authorList>
            <person name="Sulman M."/>
            <person name="Ellouze W."/>
            <person name="Ilyukhin E."/>
        </authorList>
    </citation>
    <scope>NUCLEOTIDE SEQUENCE [LARGE SCALE GENOMIC DNA]</scope>
    <source>
        <strain evidence="1 2">M169</strain>
    </source>
</reference>
<dbReference type="PANTHER" id="PTHR34846:SF11">
    <property type="entry name" value="4-CARBOXYMUCONOLACTONE DECARBOXYLASE FAMILY PROTEIN (AFU_ORTHOLOGUE AFUA_6G11590)"/>
    <property type="match status" value="1"/>
</dbReference>
<name>A0ABR1PCK1_DIAER</name>
<dbReference type="Proteomes" id="UP001430848">
    <property type="component" value="Unassembled WGS sequence"/>
</dbReference>
<comment type="caution">
    <text evidence="1">The sequence shown here is derived from an EMBL/GenBank/DDBJ whole genome shotgun (WGS) entry which is preliminary data.</text>
</comment>
<dbReference type="SUPFAM" id="SSF69118">
    <property type="entry name" value="AhpD-like"/>
    <property type="match status" value="1"/>
</dbReference>
<evidence type="ECO:0000313" key="2">
    <source>
        <dbReference type="Proteomes" id="UP001430848"/>
    </source>
</evidence>
<dbReference type="PANTHER" id="PTHR34846">
    <property type="entry name" value="4-CARBOXYMUCONOLACTONE DECARBOXYLASE FAMILY PROTEIN (AFU_ORTHOLOGUE AFUA_6G11590)"/>
    <property type="match status" value="1"/>
</dbReference>
<protein>
    <recommendedName>
        <fullName evidence="3">Carboxymuconolactone decarboxylase-like domain-containing protein</fullName>
    </recommendedName>
</protein>